<dbReference type="RefSeq" id="WP_116171407.1">
    <property type="nucleotide sequence ID" value="NZ_CP033058.2"/>
</dbReference>
<protein>
    <recommendedName>
        <fullName evidence="5">Transmembrane protein</fullName>
    </recommendedName>
</protein>
<feature type="transmembrane region" description="Helical" evidence="2">
    <location>
        <begin position="631"/>
        <end position="652"/>
    </location>
</feature>
<dbReference type="AlphaFoldDB" id="A0A3T0TUI3"/>
<dbReference type="NCBIfam" id="NF045829">
    <property type="entry name" value="UU052_fam"/>
    <property type="match status" value="1"/>
</dbReference>
<feature type="region of interest" description="Disordered" evidence="1">
    <location>
        <begin position="269"/>
        <end position="292"/>
    </location>
</feature>
<keyword evidence="4" id="KW-1185">Reference proteome</keyword>
<reference evidence="3" key="1">
    <citation type="submission" date="2019-03" db="EMBL/GenBank/DDBJ databases">
        <title>Draft Sequence and Annotation of the Mycoplasma phocicerebrale Strain 1049T Genome.</title>
        <authorList>
            <person name="Frasca S.Jr."/>
            <person name="Kutish G.F."/>
            <person name="Castellanos Gell J."/>
            <person name="Michaels D.L."/>
            <person name="Brown D.R."/>
        </authorList>
    </citation>
    <scope>NUCLEOTIDE SEQUENCE</scope>
    <source>
        <strain evidence="3">1049</strain>
    </source>
</reference>
<organism evidence="3 4">
    <name type="scientific">Metamycoplasma phocicerebrale</name>
    <dbReference type="NCBI Taxonomy" id="142649"/>
    <lineage>
        <taxon>Bacteria</taxon>
        <taxon>Bacillati</taxon>
        <taxon>Mycoplasmatota</taxon>
        <taxon>Mycoplasmoidales</taxon>
        <taxon>Metamycoplasmataceae</taxon>
        <taxon>Metamycoplasma</taxon>
    </lineage>
</organism>
<evidence type="ECO:0000256" key="1">
    <source>
        <dbReference type="SAM" id="MobiDB-lite"/>
    </source>
</evidence>
<dbReference type="KEGG" id="mphc:DMC14_003205"/>
<evidence type="ECO:0000313" key="4">
    <source>
        <dbReference type="Proteomes" id="UP000256585"/>
    </source>
</evidence>
<accession>A0A3T0TUI3</accession>
<keyword evidence="2" id="KW-0472">Membrane</keyword>
<dbReference type="OrthoDB" id="396713at2"/>
<gene>
    <name evidence="3" type="ORF">DMC14_003205</name>
</gene>
<dbReference type="Proteomes" id="UP000256585">
    <property type="component" value="Chromosome"/>
</dbReference>
<feature type="transmembrane region" description="Helical" evidence="2">
    <location>
        <begin position="664"/>
        <end position="685"/>
    </location>
</feature>
<keyword evidence="2" id="KW-1133">Transmembrane helix</keyword>
<evidence type="ECO:0000313" key="3">
    <source>
        <dbReference type="EMBL" id="AZZ65771.1"/>
    </source>
</evidence>
<name>A0A3T0TUI3_9BACT</name>
<dbReference type="InterPro" id="IPR054788">
    <property type="entry name" value="MSC_0620_UU052-like"/>
</dbReference>
<evidence type="ECO:0008006" key="5">
    <source>
        <dbReference type="Google" id="ProtNLM"/>
    </source>
</evidence>
<dbReference type="EMBL" id="CP033058">
    <property type="protein sequence ID" value="AZZ65771.1"/>
    <property type="molecule type" value="Genomic_DNA"/>
</dbReference>
<keyword evidence="2" id="KW-0812">Transmembrane</keyword>
<evidence type="ECO:0000256" key="2">
    <source>
        <dbReference type="SAM" id="Phobius"/>
    </source>
</evidence>
<proteinExistence type="predicted"/>
<sequence>MKIKNSLLILSAIPSVALIPTVVISGSLNKNFENKKQPDVAKDFDDFEKITKDSIKSGLEPIVDFTINYFENEKNKLIKDLEKDFKSNLEKLIYTQNIIQFLKKNKTEILKNPSTAFGFSIVFPFVLAKNKKYNISEISYENKTYENIKVGLNVETNYEEQIKPNGKIKKKNEEINSIEKKRLEKLTNDYLKSLNKELPKMLFNADDIPKIGKDIKISFGSWQDKENVINGMSFSVPEGYKSWEEYIIKNFHKKFVNFDLEQNKNFVLDEKQQNKDDDPLAKPDLVPGDKPKKKFDSEEQIQALPNLIPNISSLLTTKNADELISYFNSADEKNKSLVFFFNNPINTRYKYIVDSLEKNGQKVLANVKILDQVTKKFRPYKAELIINTSPEQKALNYVYEKIINENQKMYFKLIDALGVDEKINYELLRNDVLRDALYNLINAGVTLTNSEKYIKKSNDIISATTTNYLKNNSNYIVNSGIHESKYLLLTSLFSSSINSNDYFYYLSNSLKDVLLRFKAIIKINEKIITEKFNKSNYSLSTINSYYNLINMQISRLIASTKPRTFDIFNWYDYYVNEIKNIMTNFETLSLLVDNKPLSDAKYKPQFEKAYKIANDKIKINNKKNNKIINKVGYVLLGLSSLLILSSIIFIIIKRNSIKKLKINKLLITSTSIILAIIICSIIMIVL</sequence>